<dbReference type="InterPro" id="IPR027417">
    <property type="entry name" value="P-loop_NTPase"/>
</dbReference>
<dbReference type="InterPro" id="IPR036670">
    <property type="entry name" value="SecA_X-link_sf"/>
</dbReference>
<dbReference type="PRINTS" id="PR00906">
    <property type="entry name" value="SECA"/>
</dbReference>
<name>A0ABP3I7L5_9BACL</name>
<comment type="subcellular location">
    <subcellularLocation>
        <location evidence="12">Cell membrane</location>
        <topology evidence="12">Peripheral membrane protein</topology>
        <orientation evidence="12">Cytoplasmic side</orientation>
    </subcellularLocation>
    <subcellularLocation>
        <location evidence="12">Cytoplasm</location>
    </subcellularLocation>
    <subcellularLocation>
        <location evidence="1">Membrane</location>
        <topology evidence="1">Peripheral membrane protein</topology>
    </subcellularLocation>
    <text evidence="12">Distribution is 50-50.</text>
</comment>
<dbReference type="InterPro" id="IPR011116">
    <property type="entry name" value="SecA_Wing/Scaffold"/>
</dbReference>
<evidence type="ECO:0000256" key="8">
    <source>
        <dbReference type="ARBA" id="ARBA00022927"/>
    </source>
</evidence>
<dbReference type="InterPro" id="IPR001650">
    <property type="entry name" value="Helicase_C-like"/>
</dbReference>
<dbReference type="Gene3D" id="1.10.3060.10">
    <property type="entry name" value="Helical scaffold and wing domains of SecA"/>
    <property type="match status" value="1"/>
</dbReference>
<dbReference type="Gene3D" id="3.40.50.300">
    <property type="entry name" value="P-loop containing nucleotide triphosphate hydrolases"/>
    <property type="match status" value="3"/>
</dbReference>
<dbReference type="Pfam" id="PF01043">
    <property type="entry name" value="SecA_PP_bind"/>
    <property type="match status" value="1"/>
</dbReference>
<dbReference type="PROSITE" id="PS01312">
    <property type="entry name" value="SECA"/>
    <property type="match status" value="1"/>
</dbReference>
<evidence type="ECO:0000256" key="6">
    <source>
        <dbReference type="ARBA" id="ARBA00022741"/>
    </source>
</evidence>
<evidence type="ECO:0000313" key="17">
    <source>
        <dbReference type="Proteomes" id="UP001500340"/>
    </source>
</evidence>
<dbReference type="PROSITE" id="PS51196">
    <property type="entry name" value="SECA_MOTOR_DEAD"/>
    <property type="match status" value="1"/>
</dbReference>
<keyword evidence="8 12" id="KW-0653">Protein transport</keyword>
<evidence type="ECO:0000256" key="5">
    <source>
        <dbReference type="ARBA" id="ARBA00022490"/>
    </source>
</evidence>
<dbReference type="InterPro" id="IPR000185">
    <property type="entry name" value="SecA"/>
</dbReference>
<evidence type="ECO:0000256" key="2">
    <source>
        <dbReference type="ARBA" id="ARBA00007650"/>
    </source>
</evidence>
<evidence type="ECO:0000256" key="1">
    <source>
        <dbReference type="ARBA" id="ARBA00004170"/>
    </source>
</evidence>
<protein>
    <recommendedName>
        <fullName evidence="12">Protein translocase subunit SecA</fullName>
        <ecNumber evidence="12">7.4.2.8</ecNumber>
    </recommendedName>
</protein>
<accession>A0ABP3I7L5</accession>
<comment type="catalytic activity">
    <reaction evidence="12">
        <text>ATP + H2O + cellular proteinSide 1 = ADP + phosphate + cellular proteinSide 2.</text>
        <dbReference type="EC" id="7.4.2.8"/>
    </reaction>
</comment>
<organism evidence="16 17">
    <name type="scientific">Paenibacillus motobuensis</name>
    <dbReference type="NCBI Taxonomy" id="295324"/>
    <lineage>
        <taxon>Bacteria</taxon>
        <taxon>Bacillati</taxon>
        <taxon>Bacillota</taxon>
        <taxon>Bacilli</taxon>
        <taxon>Bacillales</taxon>
        <taxon>Paenibacillaceae</taxon>
        <taxon>Paenibacillus</taxon>
    </lineage>
</organism>
<comment type="similarity">
    <text evidence="2 12">Belongs to the SecA family.</text>
</comment>
<evidence type="ECO:0000259" key="14">
    <source>
        <dbReference type="PROSITE" id="PS51194"/>
    </source>
</evidence>
<dbReference type="SMART" id="SM00958">
    <property type="entry name" value="SecA_PP_bind"/>
    <property type="match status" value="1"/>
</dbReference>
<dbReference type="Pfam" id="PF21090">
    <property type="entry name" value="P-loop_SecA"/>
    <property type="match status" value="1"/>
</dbReference>
<keyword evidence="3 12" id="KW-0813">Transport</keyword>
<keyword evidence="11 12" id="KW-0472">Membrane</keyword>
<evidence type="ECO:0000259" key="15">
    <source>
        <dbReference type="PROSITE" id="PS51196"/>
    </source>
</evidence>
<evidence type="ECO:0000256" key="9">
    <source>
        <dbReference type="ARBA" id="ARBA00022967"/>
    </source>
</evidence>
<dbReference type="InterPro" id="IPR014018">
    <property type="entry name" value="SecA_motor_DEAD"/>
</dbReference>
<keyword evidence="4 12" id="KW-1003">Cell membrane</keyword>
<evidence type="ECO:0000256" key="11">
    <source>
        <dbReference type="ARBA" id="ARBA00023136"/>
    </source>
</evidence>
<dbReference type="RefSeq" id="WP_343861123.1">
    <property type="nucleotide sequence ID" value="NZ_BAAACX010000009.1"/>
</dbReference>
<feature type="domain" description="SecA family profile" evidence="15">
    <location>
        <begin position="1"/>
        <end position="579"/>
    </location>
</feature>
<keyword evidence="17" id="KW-1185">Reference proteome</keyword>
<dbReference type="CDD" id="cd17928">
    <property type="entry name" value="DEXDc_SecA"/>
    <property type="match status" value="1"/>
</dbReference>
<dbReference type="InterPro" id="IPR011115">
    <property type="entry name" value="SecA_DEAD"/>
</dbReference>
<dbReference type="InterPro" id="IPR044722">
    <property type="entry name" value="SecA_SF2_C"/>
</dbReference>
<dbReference type="SUPFAM" id="SSF81886">
    <property type="entry name" value="Helical scaffold and wing domains of SecA"/>
    <property type="match status" value="1"/>
</dbReference>
<proteinExistence type="inferred from homology"/>
<feature type="domain" description="Helicase ATP-binding" evidence="13">
    <location>
        <begin position="89"/>
        <end position="246"/>
    </location>
</feature>
<evidence type="ECO:0000259" key="13">
    <source>
        <dbReference type="PROSITE" id="PS51192"/>
    </source>
</evidence>
<keyword evidence="9 12" id="KW-1278">Translocase</keyword>
<evidence type="ECO:0000313" key="16">
    <source>
        <dbReference type="EMBL" id="GAA0391567.1"/>
    </source>
</evidence>
<keyword evidence="7 12" id="KW-0067">ATP-binding</keyword>
<keyword evidence="6 12" id="KW-0547">Nucleotide-binding</keyword>
<keyword evidence="10 12" id="KW-0811">Translocation</keyword>
<dbReference type="InterPro" id="IPR020937">
    <property type="entry name" value="SecA_CS"/>
</dbReference>
<dbReference type="PANTHER" id="PTHR30612">
    <property type="entry name" value="SECA INNER MEMBRANE COMPONENT OF SEC PROTEIN SECRETION SYSTEM"/>
    <property type="match status" value="1"/>
</dbReference>
<dbReference type="SUPFAM" id="SSF52540">
    <property type="entry name" value="P-loop containing nucleoside triphosphate hydrolases"/>
    <property type="match status" value="2"/>
</dbReference>
<dbReference type="Pfam" id="PF07516">
    <property type="entry name" value="SecA_SW"/>
    <property type="match status" value="2"/>
</dbReference>
<evidence type="ECO:0000256" key="10">
    <source>
        <dbReference type="ARBA" id="ARBA00023010"/>
    </source>
</evidence>
<evidence type="ECO:0000256" key="7">
    <source>
        <dbReference type="ARBA" id="ARBA00022840"/>
    </source>
</evidence>
<evidence type="ECO:0000256" key="4">
    <source>
        <dbReference type="ARBA" id="ARBA00022475"/>
    </source>
</evidence>
<reference evidence="17" key="1">
    <citation type="journal article" date="2019" name="Int. J. Syst. Evol. Microbiol.">
        <title>The Global Catalogue of Microorganisms (GCM) 10K type strain sequencing project: providing services to taxonomists for standard genome sequencing and annotation.</title>
        <authorList>
            <consortium name="The Broad Institute Genomics Platform"/>
            <consortium name="The Broad Institute Genome Sequencing Center for Infectious Disease"/>
            <person name="Wu L."/>
            <person name="Ma J."/>
        </authorList>
    </citation>
    <scope>NUCLEOTIDE SEQUENCE [LARGE SCALE GENOMIC DNA]</scope>
    <source>
        <strain evidence="17">JCM 12774</strain>
    </source>
</reference>
<feature type="domain" description="Helicase C-terminal" evidence="14">
    <location>
        <begin position="419"/>
        <end position="589"/>
    </location>
</feature>
<dbReference type="EC" id="7.4.2.8" evidence="12"/>
<comment type="function">
    <text evidence="12">Part of the Sec protein translocase complex. Interacts with the SecYEG preprotein conducting channel. Has a central role in coupling the hydrolysis of ATP to the transfer of proteins into and across the cell membrane, serving as an ATP-driven molecular motor driving the stepwise translocation of polypeptide chains across the membrane.</text>
</comment>
<keyword evidence="5 12" id="KW-0963">Cytoplasm</keyword>
<dbReference type="InterPro" id="IPR011130">
    <property type="entry name" value="SecA_preprotein_X-link_dom"/>
</dbReference>
<comment type="subunit">
    <text evidence="12">Monomer and homodimer. Part of the essential Sec protein translocation apparatus which comprises SecA, SecYEG and auxiliary proteins SecDF. Other proteins may also be involved.</text>
</comment>
<gene>
    <name evidence="16" type="primary">secA2</name>
    <name evidence="12" type="synonym">secA</name>
    <name evidence="16" type="ORF">GCM10008933_23090</name>
</gene>
<dbReference type="Pfam" id="PF07517">
    <property type="entry name" value="SecA_DEAD"/>
    <property type="match status" value="1"/>
</dbReference>
<dbReference type="PROSITE" id="PS51194">
    <property type="entry name" value="HELICASE_CTER"/>
    <property type="match status" value="1"/>
</dbReference>
<evidence type="ECO:0000256" key="12">
    <source>
        <dbReference type="HAMAP-Rule" id="MF_01382"/>
    </source>
</evidence>
<feature type="binding site" evidence="12">
    <location>
        <begin position="105"/>
        <end position="109"/>
    </location>
    <ligand>
        <name>ATP</name>
        <dbReference type="ChEBI" id="CHEBI:30616"/>
    </ligand>
</feature>
<feature type="binding site" evidence="12">
    <location>
        <position position="494"/>
    </location>
    <ligand>
        <name>ATP</name>
        <dbReference type="ChEBI" id="CHEBI:30616"/>
    </ligand>
</feature>
<dbReference type="SUPFAM" id="SSF81767">
    <property type="entry name" value="Pre-protein crosslinking domain of SecA"/>
    <property type="match status" value="1"/>
</dbReference>
<dbReference type="Gene3D" id="3.90.1440.10">
    <property type="entry name" value="SecA, preprotein cross-linking domain"/>
    <property type="match status" value="1"/>
</dbReference>
<feature type="binding site" evidence="12">
    <location>
        <position position="87"/>
    </location>
    <ligand>
        <name>ATP</name>
        <dbReference type="ChEBI" id="CHEBI:30616"/>
    </ligand>
</feature>
<dbReference type="CDD" id="cd18803">
    <property type="entry name" value="SF2_C_secA"/>
    <property type="match status" value="1"/>
</dbReference>
<dbReference type="Proteomes" id="UP001500340">
    <property type="component" value="Unassembled WGS sequence"/>
</dbReference>
<dbReference type="SMART" id="SM00957">
    <property type="entry name" value="SecA_DEAD"/>
    <property type="match status" value="1"/>
</dbReference>
<dbReference type="InterPro" id="IPR014001">
    <property type="entry name" value="Helicase_ATP-bd"/>
</dbReference>
<dbReference type="EMBL" id="BAAACX010000009">
    <property type="protein sequence ID" value="GAA0391567.1"/>
    <property type="molecule type" value="Genomic_DNA"/>
</dbReference>
<comment type="caution">
    <text evidence="16">The sequence shown here is derived from an EMBL/GenBank/DDBJ whole genome shotgun (WGS) entry which is preliminary data.</text>
</comment>
<dbReference type="InterPro" id="IPR036266">
    <property type="entry name" value="SecA_Wing/Scaffold_sf"/>
</dbReference>
<dbReference type="PROSITE" id="PS51192">
    <property type="entry name" value="HELICASE_ATP_BIND_1"/>
    <property type="match status" value="1"/>
</dbReference>
<evidence type="ECO:0000256" key="3">
    <source>
        <dbReference type="ARBA" id="ARBA00022448"/>
    </source>
</evidence>
<dbReference type="PANTHER" id="PTHR30612:SF0">
    <property type="entry name" value="CHLOROPLAST PROTEIN-TRANSPORTING ATPASE"/>
    <property type="match status" value="1"/>
</dbReference>
<sequence length="775" mass="87482">MNLAVKLMQDFKDRDNRLMLKVYRDKAELIRKRNLEAWDEKQLQAESLRLREEAKSGTSLDELLVDAYALVCEAAKRTLGLQPYDVQIMAAIALHERFLIEQHTGEGKTLSAVMPAYLHALTGEGVHVLTFNDYLANRDAEWMGPIYRLLGLTVRSVQVGMRLSEKREAYAADITYVTAKEAGFDYLRDTIALDEGDTVHRPFHYVIVDEADSLLLDEARVPLVIAGEPSSSDNDGIRFAEVARQLEQDEHYDFDEFQRNVYLNEAGSAKAESLLGSGNLYDSHNSHLLTSLNCALHAELLLKKDVDYIVRDGKIELIDEYTGRVAENRHLPEGLQAALAAKEGLQSKAGGIILGTITLQHFLSLYPKICGMTATAQASAIEFEHIYALQVVQIPPNRPNIRIDHPHRIYTHKEAKFKALVQEISSVHAMGRPILIGTSSVEESDMLAEALAVAGVPCHVLNAKNDAKEAELIAKAGEIGAVTVSTNMAGRGVDIRLGGGNPTQAEVVARLGGLYVIGTHMHQSVRIDNQLRGRSGRQGDPGASVFFVSLEDELLLRFGIDKAIRAPRQDEALEEPVLRGKITHIQRVIMGQNFDIRRELNCYSDMVEEQRRMLYEERLGILKGETPMSPSEQRVRLYYMDKFWADHLAYVSYIREGIHLTSLVNRNPIDEFHVQIIQAYEQIPAKINRESANMLIKLGGSNDPAMWEKFGLKNPTSTRTYIINDQYKEYLQNPSSWNSGTIIAYWIRKILWPVIREVKILMQRRFFRGFYKRTP</sequence>
<dbReference type="HAMAP" id="MF_01382">
    <property type="entry name" value="SecA"/>
    <property type="match status" value="1"/>
</dbReference>